<keyword evidence="7" id="KW-0999">Mitochondrion inner membrane</keyword>
<reference evidence="15" key="1">
    <citation type="submission" date="2022-03" db="EMBL/GenBank/DDBJ databases">
        <authorList>
            <person name="Martin C."/>
        </authorList>
    </citation>
    <scope>NUCLEOTIDE SEQUENCE</scope>
</reference>
<evidence type="ECO:0000256" key="11">
    <source>
        <dbReference type="ARBA" id="ARBA00031441"/>
    </source>
</evidence>
<keyword evidence="10" id="KW-0472">Membrane</keyword>
<evidence type="ECO:0000256" key="3">
    <source>
        <dbReference type="ARBA" id="ARBA00008939"/>
    </source>
</evidence>
<dbReference type="AlphaFoldDB" id="A0A8S4NCH7"/>
<dbReference type="Proteomes" id="UP000749559">
    <property type="component" value="Unassembled WGS sequence"/>
</dbReference>
<dbReference type="InterPro" id="IPR036249">
    <property type="entry name" value="Thioredoxin-like_sf"/>
</dbReference>
<evidence type="ECO:0000256" key="4">
    <source>
        <dbReference type="ARBA" id="ARBA00016394"/>
    </source>
</evidence>
<evidence type="ECO:0000256" key="9">
    <source>
        <dbReference type="ARBA" id="ARBA00023128"/>
    </source>
</evidence>
<keyword evidence="8" id="KW-0249">Electron transport</keyword>
<proteinExistence type="inferred from homology"/>
<comment type="function">
    <text evidence="1">Accessory subunit of the mitochondrial membrane respiratory chain NADH dehydrogenase (Complex I), that is believed not to be involved in catalysis. Complex I functions in the transfer of electrons from NADH to the respiratory chain. The immediate electron acceptor for the enzyme is believed to be ubiquinone.</text>
</comment>
<evidence type="ECO:0000256" key="6">
    <source>
        <dbReference type="ARBA" id="ARBA00022660"/>
    </source>
</evidence>
<dbReference type="GO" id="GO:0005743">
    <property type="term" value="C:mitochondrial inner membrane"/>
    <property type="evidence" value="ECO:0007669"/>
    <property type="project" value="UniProtKB-SubCell"/>
</dbReference>
<evidence type="ECO:0000256" key="5">
    <source>
        <dbReference type="ARBA" id="ARBA00022448"/>
    </source>
</evidence>
<keyword evidence="6" id="KW-0679">Respiratory chain</keyword>
<dbReference type="Gene3D" id="3.40.30.10">
    <property type="entry name" value="Glutaredoxin"/>
    <property type="match status" value="1"/>
</dbReference>
<keyword evidence="9" id="KW-0496">Mitochondrion</keyword>
<evidence type="ECO:0000256" key="7">
    <source>
        <dbReference type="ARBA" id="ARBA00022792"/>
    </source>
</evidence>
<sequence length="101" mass="11349">MLGLFKVKMAAVKFAQSLKELRIHLCQRSATSQGVRDFVEKYYVGVKQANPNSPILIRECSNIQPKIYARYELGREMSMPLGGLSGEQVLETIKTLSSKQT</sequence>
<evidence type="ECO:0000256" key="2">
    <source>
        <dbReference type="ARBA" id="ARBA00004443"/>
    </source>
</evidence>
<protein>
    <recommendedName>
        <fullName evidence="4">NADH dehydrogenase [ubiquinone] 1 alpha subcomplex subunit 2</fullName>
    </recommendedName>
    <alternativeName>
        <fullName evidence="11">Complex I-B8</fullName>
    </alternativeName>
    <alternativeName>
        <fullName evidence="12">NADH-ubiquinone oxidoreductase B8 subunit</fullName>
    </alternativeName>
</protein>
<evidence type="ECO:0000256" key="8">
    <source>
        <dbReference type="ARBA" id="ARBA00022982"/>
    </source>
</evidence>
<comment type="similarity">
    <text evidence="3">Belongs to the complex I NDUFA2 subunit family.</text>
</comment>
<dbReference type="InterPro" id="IPR007741">
    <property type="entry name" value="Ribosomal_mL43/mS25/NADH_DH"/>
</dbReference>
<evidence type="ECO:0000256" key="12">
    <source>
        <dbReference type="ARBA" id="ARBA00032513"/>
    </source>
</evidence>
<evidence type="ECO:0000256" key="1">
    <source>
        <dbReference type="ARBA" id="ARBA00003195"/>
    </source>
</evidence>
<dbReference type="PIRSF" id="PIRSF005822">
    <property type="entry name" value="NDUA2"/>
    <property type="match status" value="1"/>
</dbReference>
<dbReference type="SMART" id="SM00916">
    <property type="entry name" value="L51_S25_CI-B8"/>
    <property type="match status" value="1"/>
</dbReference>
<dbReference type="InterPro" id="IPR016464">
    <property type="entry name" value="NADH_Ub_cplx-1_asu_su-2"/>
</dbReference>
<feature type="domain" description="Ribosomal protein/NADH dehydrogenase" evidence="14">
    <location>
        <begin position="27"/>
        <end position="100"/>
    </location>
</feature>
<evidence type="ECO:0000256" key="13">
    <source>
        <dbReference type="PIRSR" id="PIRSR005822-1"/>
    </source>
</evidence>
<organism evidence="15 16">
    <name type="scientific">Owenia fusiformis</name>
    <name type="common">Polychaete worm</name>
    <dbReference type="NCBI Taxonomy" id="6347"/>
    <lineage>
        <taxon>Eukaryota</taxon>
        <taxon>Metazoa</taxon>
        <taxon>Spiralia</taxon>
        <taxon>Lophotrochozoa</taxon>
        <taxon>Annelida</taxon>
        <taxon>Polychaeta</taxon>
        <taxon>Sedentaria</taxon>
        <taxon>Canalipalpata</taxon>
        <taxon>Sabellida</taxon>
        <taxon>Oweniida</taxon>
        <taxon>Oweniidae</taxon>
        <taxon>Owenia</taxon>
    </lineage>
</organism>
<dbReference type="SUPFAM" id="SSF52833">
    <property type="entry name" value="Thioredoxin-like"/>
    <property type="match status" value="1"/>
</dbReference>
<feature type="disulfide bond" description="Redox-active" evidence="13">
    <location>
        <begin position="26"/>
        <end position="60"/>
    </location>
</feature>
<keyword evidence="16" id="KW-1185">Reference proteome</keyword>
<evidence type="ECO:0000313" key="15">
    <source>
        <dbReference type="EMBL" id="CAH1777858.1"/>
    </source>
</evidence>
<evidence type="ECO:0000256" key="10">
    <source>
        <dbReference type="ARBA" id="ARBA00023136"/>
    </source>
</evidence>
<dbReference type="OrthoDB" id="10250268at2759"/>
<dbReference type="Pfam" id="PF05047">
    <property type="entry name" value="L51_S25_CI-B8"/>
    <property type="match status" value="1"/>
</dbReference>
<name>A0A8S4NCH7_OWEFU</name>
<dbReference type="PANTHER" id="PTHR12878">
    <property type="entry name" value="NADH-UBIQUINONE OXIDOREDUCTASE B8 SUBUNIT"/>
    <property type="match status" value="1"/>
</dbReference>
<gene>
    <name evidence="15" type="ORF">OFUS_LOCUS4850</name>
</gene>
<comment type="subcellular location">
    <subcellularLocation>
        <location evidence="2">Mitochondrion inner membrane</location>
        <topology evidence="2">Peripheral membrane protein</topology>
        <orientation evidence="2">Matrix side</orientation>
    </subcellularLocation>
</comment>
<accession>A0A8S4NCH7</accession>
<evidence type="ECO:0000259" key="14">
    <source>
        <dbReference type="SMART" id="SM00916"/>
    </source>
</evidence>
<comment type="caution">
    <text evidence="15">The sequence shown here is derived from an EMBL/GenBank/DDBJ whole genome shotgun (WGS) entry which is preliminary data.</text>
</comment>
<keyword evidence="13" id="KW-1015">Disulfide bond</keyword>
<evidence type="ECO:0000313" key="16">
    <source>
        <dbReference type="Proteomes" id="UP000749559"/>
    </source>
</evidence>
<dbReference type="EMBL" id="CAIIXF020000002">
    <property type="protein sequence ID" value="CAH1777858.1"/>
    <property type="molecule type" value="Genomic_DNA"/>
</dbReference>
<keyword evidence="5" id="KW-0813">Transport</keyword>
<dbReference type="PANTHER" id="PTHR12878:SF0">
    <property type="entry name" value="NADH DEHYDROGENASE [UBIQUINONE] 1 ALPHA SUBCOMPLEX SUBUNIT 2"/>
    <property type="match status" value="1"/>
</dbReference>